<dbReference type="GO" id="GO:0005634">
    <property type="term" value="C:nucleus"/>
    <property type="evidence" value="ECO:0007669"/>
    <property type="project" value="UniProtKB-ARBA"/>
</dbReference>
<dbReference type="PANTHER" id="PTHR46791">
    <property type="entry name" value="EXPRESSED PROTEIN"/>
    <property type="match status" value="1"/>
</dbReference>
<reference evidence="4 5" key="1">
    <citation type="journal article" date="2024" name="J Genomics">
        <title>Draft genome sequencing and assembly of Favolaschia claudopus CIRM-BRFM 2984 isolated from oak limbs.</title>
        <authorList>
            <person name="Navarro D."/>
            <person name="Drula E."/>
            <person name="Chaduli D."/>
            <person name="Cazenave R."/>
            <person name="Ahrendt S."/>
            <person name="Wang J."/>
            <person name="Lipzen A."/>
            <person name="Daum C."/>
            <person name="Barry K."/>
            <person name="Grigoriev I.V."/>
            <person name="Favel A."/>
            <person name="Rosso M.N."/>
            <person name="Martin F."/>
        </authorList>
    </citation>
    <scope>NUCLEOTIDE SEQUENCE [LARGE SCALE GENOMIC DNA]</scope>
    <source>
        <strain evidence="4 5">CIRM-BRFM 2984</strain>
    </source>
</reference>
<comment type="caution">
    <text evidence="4">The sequence shown here is derived from an EMBL/GenBank/DDBJ whole genome shotgun (WGS) entry which is preliminary data.</text>
</comment>
<sequence>MSNIPRDFPPLPHAPWPPNVVLAYQRIKGAFDYGLTLFEHETGNEHQLTAASEGLVNDVVPLLDQLELDGVPRAFTEACANVIGPLACELKLAALAAQGIDRRNVVFVDPVEEIHTGKRGRPEKRVNVDLMKEAFASDRNISKKAFAASLGIHRTVLAKKMKAAGIKKKYDPMTDEDLDAFVSEHKAAKPANGRRYIVAALRNRGLRIQKERVRKSLARVDALGQMLRKKTIRRRTYSVPRPNHLWHCDGHHKLILWGFVIHGFVDGYCRTITGMRASTNNRASTVLDVFKEAIAIYGTPYRVRGDRGGENVKVSVWMILHRGPNRASFMWGSSTHNTRIERLWVEVGTQFARQWRAFFIRLGDLHRLDRKNAAHIWLLHLLFLDSLNADCREFQELWNRHPISGRQGNDQSPKDMRFQGMLDSGEYVDPMQGIHPDTIDRYYGVEGPEVVRQPGQTGAGHEGDEDENDWVDEPEELVDAVTDDLAHNIRHPPVKVAKHKNPFRLATTEQAFYNALNEYQTNNVIPEGYGVLEAEWEDEMYPVLESINPGTRGKELIIALPRDIWLPRAILFVQALDVMTRCIWNEEASLGPREAEDDNVSSSSSDEDIDD</sequence>
<dbReference type="AlphaFoldDB" id="A0AAW0BR92"/>
<dbReference type="GO" id="GO:0003723">
    <property type="term" value="F:RNA binding"/>
    <property type="evidence" value="ECO:0007669"/>
    <property type="project" value="UniProtKB-KW"/>
</dbReference>
<dbReference type="InterPro" id="IPR036397">
    <property type="entry name" value="RNaseH_sf"/>
</dbReference>
<dbReference type="InterPro" id="IPR012337">
    <property type="entry name" value="RNaseH-like_sf"/>
</dbReference>
<dbReference type="PANTHER" id="PTHR46791:SF5">
    <property type="entry name" value="CLR5 DOMAIN-CONTAINING PROTEIN-RELATED"/>
    <property type="match status" value="1"/>
</dbReference>
<evidence type="ECO:0000256" key="1">
    <source>
        <dbReference type="ARBA" id="ARBA00022884"/>
    </source>
</evidence>
<dbReference type="EMBL" id="JAWWNJ010000027">
    <property type="protein sequence ID" value="KAK7029333.1"/>
    <property type="molecule type" value="Genomic_DNA"/>
</dbReference>
<keyword evidence="5" id="KW-1185">Reference proteome</keyword>
<dbReference type="SUPFAM" id="SSF53098">
    <property type="entry name" value="Ribonuclease H-like"/>
    <property type="match status" value="1"/>
</dbReference>
<protein>
    <recommendedName>
        <fullName evidence="3">Integrase catalytic domain-containing protein</fullName>
    </recommendedName>
</protein>
<evidence type="ECO:0000259" key="3">
    <source>
        <dbReference type="PROSITE" id="PS50994"/>
    </source>
</evidence>
<feature type="region of interest" description="Disordered" evidence="2">
    <location>
        <begin position="590"/>
        <end position="611"/>
    </location>
</feature>
<feature type="region of interest" description="Disordered" evidence="2">
    <location>
        <begin position="450"/>
        <end position="469"/>
    </location>
</feature>
<feature type="domain" description="Integrase catalytic" evidence="3">
    <location>
        <begin position="238"/>
        <end position="421"/>
    </location>
</feature>
<dbReference type="Pfam" id="PF24764">
    <property type="entry name" value="rva_4"/>
    <property type="match status" value="1"/>
</dbReference>
<accession>A0AAW0BR92</accession>
<dbReference type="PROSITE" id="PS50994">
    <property type="entry name" value="INTEGRASE"/>
    <property type="match status" value="1"/>
</dbReference>
<dbReference type="InterPro" id="IPR058913">
    <property type="entry name" value="Integrase_dom_put"/>
</dbReference>
<evidence type="ECO:0000313" key="4">
    <source>
        <dbReference type="EMBL" id="KAK7029333.1"/>
    </source>
</evidence>
<dbReference type="GO" id="GO:0015074">
    <property type="term" value="P:DNA integration"/>
    <property type="evidence" value="ECO:0007669"/>
    <property type="project" value="InterPro"/>
</dbReference>
<proteinExistence type="predicted"/>
<gene>
    <name evidence="4" type="ORF">R3P38DRAFT_3314748</name>
</gene>
<evidence type="ECO:0000256" key="2">
    <source>
        <dbReference type="SAM" id="MobiDB-lite"/>
    </source>
</evidence>
<dbReference type="InterPro" id="IPR001584">
    <property type="entry name" value="Integrase_cat-core"/>
</dbReference>
<dbReference type="Proteomes" id="UP001362999">
    <property type="component" value="Unassembled WGS sequence"/>
</dbReference>
<keyword evidence="1" id="KW-0694">RNA-binding</keyword>
<feature type="compositionally biased region" description="Acidic residues" evidence="2">
    <location>
        <begin position="595"/>
        <end position="611"/>
    </location>
</feature>
<name>A0AAW0BR92_9AGAR</name>
<dbReference type="Gene3D" id="3.30.420.10">
    <property type="entry name" value="Ribonuclease H-like superfamily/Ribonuclease H"/>
    <property type="match status" value="1"/>
</dbReference>
<organism evidence="4 5">
    <name type="scientific">Favolaschia claudopus</name>
    <dbReference type="NCBI Taxonomy" id="2862362"/>
    <lineage>
        <taxon>Eukaryota</taxon>
        <taxon>Fungi</taxon>
        <taxon>Dikarya</taxon>
        <taxon>Basidiomycota</taxon>
        <taxon>Agaricomycotina</taxon>
        <taxon>Agaricomycetes</taxon>
        <taxon>Agaricomycetidae</taxon>
        <taxon>Agaricales</taxon>
        <taxon>Marasmiineae</taxon>
        <taxon>Mycenaceae</taxon>
        <taxon>Favolaschia</taxon>
    </lineage>
</organism>
<evidence type="ECO:0000313" key="5">
    <source>
        <dbReference type="Proteomes" id="UP001362999"/>
    </source>
</evidence>